<dbReference type="Proteomes" id="UP000278085">
    <property type="component" value="Unassembled WGS sequence"/>
</dbReference>
<keyword evidence="2" id="KW-1185">Reference proteome</keyword>
<reference evidence="1 2" key="1">
    <citation type="submission" date="2018-12" db="EMBL/GenBank/DDBJ databases">
        <authorList>
            <person name="Yang E."/>
        </authorList>
    </citation>
    <scope>NUCLEOTIDE SEQUENCE [LARGE SCALE GENOMIC DNA]</scope>
    <source>
        <strain evidence="1 2">SOD</strain>
    </source>
</reference>
<organism evidence="1 2">
    <name type="scientific">Massilia atriviolacea</name>
    <dbReference type="NCBI Taxonomy" id="2495579"/>
    <lineage>
        <taxon>Bacteria</taxon>
        <taxon>Pseudomonadati</taxon>
        <taxon>Pseudomonadota</taxon>
        <taxon>Betaproteobacteria</taxon>
        <taxon>Burkholderiales</taxon>
        <taxon>Oxalobacteraceae</taxon>
        <taxon>Telluria group</taxon>
        <taxon>Massilia</taxon>
    </lineage>
</organism>
<proteinExistence type="predicted"/>
<dbReference type="OrthoDB" id="8705533at2"/>
<accession>A0A430HRJ2</accession>
<dbReference type="InterPro" id="IPR021733">
    <property type="entry name" value="DUF3304"/>
</dbReference>
<protein>
    <submittedName>
        <fullName evidence="1">DUF3304 domain-containing protein</fullName>
    </submittedName>
</protein>
<name>A0A430HRJ2_9BURK</name>
<sequence length="214" mass="24153">MVPVIFLVFLSGCKERDSRMEQEELAKTFTTTSYNYTPYELDLISFKEFSLPFNIDDAPSGGSVRVDTASEMKLDNGEKIRYSSSNCCFMWSSPIDKPLRIRVVWKVIHNASYHDGEAGAEYDMRSSRKSAPGSRWCQAVVDVAPYTGPDRPKMLFLHFLPDGSVQAQLGTFLSAKPFSAEQVKLHSTPLAVGQICRQEIENPFYGLPRTPHRE</sequence>
<gene>
    <name evidence="1" type="ORF">EJB06_03085</name>
</gene>
<evidence type="ECO:0000313" key="2">
    <source>
        <dbReference type="Proteomes" id="UP000278085"/>
    </source>
</evidence>
<dbReference type="EMBL" id="RXLQ01000002">
    <property type="protein sequence ID" value="RSZ60138.1"/>
    <property type="molecule type" value="Genomic_DNA"/>
</dbReference>
<comment type="caution">
    <text evidence="1">The sequence shown here is derived from an EMBL/GenBank/DDBJ whole genome shotgun (WGS) entry which is preliminary data.</text>
</comment>
<dbReference type="Pfam" id="PF11745">
    <property type="entry name" value="DUF3304"/>
    <property type="match status" value="1"/>
</dbReference>
<dbReference type="AlphaFoldDB" id="A0A430HRJ2"/>
<evidence type="ECO:0000313" key="1">
    <source>
        <dbReference type="EMBL" id="RSZ60138.1"/>
    </source>
</evidence>